<organism evidence="3 4">
    <name type="scientific">Cadophora malorum</name>
    <dbReference type="NCBI Taxonomy" id="108018"/>
    <lineage>
        <taxon>Eukaryota</taxon>
        <taxon>Fungi</taxon>
        <taxon>Dikarya</taxon>
        <taxon>Ascomycota</taxon>
        <taxon>Pezizomycotina</taxon>
        <taxon>Leotiomycetes</taxon>
        <taxon>Helotiales</taxon>
        <taxon>Ploettnerulaceae</taxon>
        <taxon>Cadophora</taxon>
    </lineage>
</organism>
<dbReference type="OrthoDB" id="3553147at2759"/>
<keyword evidence="4" id="KW-1185">Reference proteome</keyword>
<evidence type="ECO:0000256" key="1">
    <source>
        <dbReference type="SAM" id="MobiDB-lite"/>
    </source>
</evidence>
<dbReference type="EMBL" id="JAFJYH010000131">
    <property type="protein sequence ID" value="KAG4418326.1"/>
    <property type="molecule type" value="Genomic_DNA"/>
</dbReference>
<dbReference type="AlphaFoldDB" id="A0A8H7TG84"/>
<feature type="domain" description="Heterokaryon incompatibility" evidence="2">
    <location>
        <begin position="118"/>
        <end position="276"/>
    </location>
</feature>
<dbReference type="InterPro" id="IPR052895">
    <property type="entry name" value="HetReg/Transcr_Mod"/>
</dbReference>
<accession>A0A8H7TG84</accession>
<dbReference type="Proteomes" id="UP000664132">
    <property type="component" value="Unassembled WGS sequence"/>
</dbReference>
<dbReference type="Pfam" id="PF26639">
    <property type="entry name" value="Het-6_barrel"/>
    <property type="match status" value="1"/>
</dbReference>
<sequence length="733" mass="82354">MQRQNSASAQIAVNHDKNDGEGLRTESNGHAALLLSAGDQRPLVILPGDDLQEASVDGSTEPMAQQETAILREPYQYQPLKSEAREIRLLTLLPGSLDSEIRITLKPATFTNDTDISFEALSYTWGSPEDPADIFVGENGYATIQVTRNLAEALPYLRYPDKPRVLWIDAICVNQQDMDERSSQVKRMANIYSHATRVLIWLGPESDDSSMAINSLNRIALKYYVNWITWEIEPVTKDGSWWATPGEMLPLSDEQFWSILNLISRDWFERLWILQEAHLANRDALVVCGADTILWNSVRKAMFCIRKKPYPSYIYAEFSERLGHILGVFLQKDVYRFCALIDDTRFCKYTDPRDRVYGVLGLLDEKNQLGIEPDYTKTVNEVYQDAAWKHIESTDTLEILCKVEYHGTEGLPSWAPDLRRTRKANPFSLCNASGHSLADYCDGPGGILQGAGIPVSKISRVEPFDFAEFETDGLSVIPKLRLVAGKLGLLDSLLTCLKSIPALCEVLCANDFTCRRTPRRDGSLDLLSTEQLLRRILGSKQDMREGYRNERFFAKVQTHCYGRSLFITEDGHIGLAPEATQPGDLVTVLLGCDSAMILRPAAPTTVSTESSPPPSKRQYKVVGESYCHGIMNNEAILGPLPGLFDVIKQYTPKKGFGTKYLDRETGEIIPEDPRLGALPVPWKRLPFEDDDGAEREFPMYVNEETGRRTGNDPRLKAGNLLDIGVRLEIFDLV</sequence>
<reference evidence="3" key="1">
    <citation type="submission" date="2021-02" db="EMBL/GenBank/DDBJ databases">
        <title>Genome sequence Cadophora malorum strain M34.</title>
        <authorList>
            <person name="Stefanovic E."/>
            <person name="Vu D."/>
            <person name="Scully C."/>
            <person name="Dijksterhuis J."/>
            <person name="Roader J."/>
            <person name="Houbraken J."/>
        </authorList>
    </citation>
    <scope>NUCLEOTIDE SEQUENCE</scope>
    <source>
        <strain evidence="3">M34</strain>
    </source>
</reference>
<dbReference type="InterPro" id="IPR010730">
    <property type="entry name" value="HET"/>
</dbReference>
<protein>
    <recommendedName>
        <fullName evidence="2">Heterokaryon incompatibility domain-containing protein</fullName>
    </recommendedName>
</protein>
<evidence type="ECO:0000313" key="3">
    <source>
        <dbReference type="EMBL" id="KAG4418326.1"/>
    </source>
</evidence>
<feature type="region of interest" description="Disordered" evidence="1">
    <location>
        <begin position="1"/>
        <end position="24"/>
    </location>
</feature>
<dbReference type="Pfam" id="PF06985">
    <property type="entry name" value="HET"/>
    <property type="match status" value="1"/>
</dbReference>
<name>A0A8H7TG84_9HELO</name>
<feature type="compositionally biased region" description="Basic and acidic residues" evidence="1">
    <location>
        <begin position="14"/>
        <end position="24"/>
    </location>
</feature>
<dbReference type="PANTHER" id="PTHR24148:SF64">
    <property type="entry name" value="HETEROKARYON INCOMPATIBILITY DOMAIN-CONTAINING PROTEIN"/>
    <property type="match status" value="1"/>
</dbReference>
<comment type="caution">
    <text evidence="3">The sequence shown here is derived from an EMBL/GenBank/DDBJ whole genome shotgun (WGS) entry which is preliminary data.</text>
</comment>
<feature type="compositionally biased region" description="Polar residues" evidence="1">
    <location>
        <begin position="1"/>
        <end position="11"/>
    </location>
</feature>
<evidence type="ECO:0000313" key="4">
    <source>
        <dbReference type="Proteomes" id="UP000664132"/>
    </source>
</evidence>
<proteinExistence type="predicted"/>
<dbReference type="PANTHER" id="PTHR24148">
    <property type="entry name" value="ANKYRIN REPEAT DOMAIN-CONTAINING PROTEIN 39 HOMOLOG-RELATED"/>
    <property type="match status" value="1"/>
</dbReference>
<evidence type="ECO:0000259" key="2">
    <source>
        <dbReference type="Pfam" id="PF06985"/>
    </source>
</evidence>
<gene>
    <name evidence="3" type="ORF">IFR04_008535</name>
</gene>